<proteinExistence type="predicted"/>
<dbReference type="RefSeq" id="WP_036150183.1">
    <property type="nucleotide sequence ID" value="NZ_AVCX01000033.1"/>
</dbReference>
<name>A0A0A3IWZ2_9BACI</name>
<dbReference type="Proteomes" id="UP000030437">
    <property type="component" value="Unassembled WGS sequence"/>
</dbReference>
<keyword evidence="2" id="KW-1185">Reference proteome</keyword>
<dbReference type="AlphaFoldDB" id="A0A0A3IWZ2"/>
<comment type="caution">
    <text evidence="1">The sequence shown here is derived from an EMBL/GenBank/DDBJ whole genome shotgun (WGS) entry which is preliminary data.</text>
</comment>
<evidence type="ECO:0008006" key="3">
    <source>
        <dbReference type="Google" id="ProtNLM"/>
    </source>
</evidence>
<reference evidence="1 2" key="1">
    <citation type="submission" date="2014-02" db="EMBL/GenBank/DDBJ databases">
        <title>Draft genome sequence of Lysinibacillus odysseyi NBRC 100172.</title>
        <authorList>
            <person name="Zhang F."/>
            <person name="Wang G."/>
            <person name="Zhang L."/>
        </authorList>
    </citation>
    <scope>NUCLEOTIDE SEQUENCE [LARGE SCALE GENOMIC DNA]</scope>
    <source>
        <strain evidence="1 2">NBRC 100172</strain>
    </source>
</reference>
<dbReference type="Pfam" id="PF05565">
    <property type="entry name" value="Sipho_Gp157"/>
    <property type="match status" value="1"/>
</dbReference>
<evidence type="ECO:0000313" key="1">
    <source>
        <dbReference type="EMBL" id="KGR89274.1"/>
    </source>
</evidence>
<dbReference type="InterPro" id="IPR008840">
    <property type="entry name" value="Sipho_Gp157"/>
</dbReference>
<dbReference type="STRING" id="1220589.CD32_00550"/>
<organism evidence="1 2">
    <name type="scientific">Lysinibacillus odysseyi 34hs-1 = NBRC 100172</name>
    <dbReference type="NCBI Taxonomy" id="1220589"/>
    <lineage>
        <taxon>Bacteria</taxon>
        <taxon>Bacillati</taxon>
        <taxon>Bacillota</taxon>
        <taxon>Bacilli</taxon>
        <taxon>Bacillales</taxon>
        <taxon>Bacillaceae</taxon>
        <taxon>Lysinibacillus</taxon>
    </lineage>
</organism>
<dbReference type="EMBL" id="JPVP01000029">
    <property type="protein sequence ID" value="KGR89274.1"/>
    <property type="molecule type" value="Genomic_DNA"/>
</dbReference>
<dbReference type="eggNOG" id="ENOG50330BC">
    <property type="taxonomic scope" value="Bacteria"/>
</dbReference>
<gene>
    <name evidence="1" type="ORF">CD32_00550</name>
</gene>
<evidence type="ECO:0000313" key="2">
    <source>
        <dbReference type="Proteomes" id="UP000030437"/>
    </source>
</evidence>
<protein>
    <recommendedName>
        <fullName evidence="3">Siphovirus Gp157 family protein</fullName>
    </recommendedName>
</protein>
<accession>A0A0A3IWZ2</accession>
<dbReference type="OrthoDB" id="2735415at2"/>
<sequence length="161" mass="18241">MATIYEIADKYKLIQQMIEEGAPEEVFIEALNAIDGELAEKLENYAMIIVNRQANIDGKKAEAKRLLDSAKSEENAIKRMKENMQFAMVTAGQTKVKGEKFNFTVQKNPPSLKVVDETLVPEIFFEQPQPVLNKKLLLSALKDGHKYEGVEIEQGESIRIR</sequence>